<feature type="compositionally biased region" description="Basic and acidic residues" evidence="1">
    <location>
        <begin position="664"/>
        <end position="678"/>
    </location>
</feature>
<feature type="domain" description="PI3K/PI4K catalytic" evidence="2">
    <location>
        <begin position="334"/>
        <end position="605"/>
    </location>
</feature>
<evidence type="ECO:0000313" key="4">
    <source>
        <dbReference type="Proteomes" id="UP000479000"/>
    </source>
</evidence>
<evidence type="ECO:0000313" key="3">
    <source>
        <dbReference type="EMBL" id="CAA9994111.1"/>
    </source>
</evidence>
<dbReference type="OrthoDB" id="5570127at2759"/>
<proteinExistence type="predicted"/>
<feature type="region of interest" description="Disordered" evidence="1">
    <location>
        <begin position="659"/>
        <end position="678"/>
    </location>
</feature>
<dbReference type="PROSITE" id="PS50290">
    <property type="entry name" value="PI3_4_KINASE_3"/>
    <property type="match status" value="1"/>
</dbReference>
<evidence type="ECO:0000259" key="2">
    <source>
        <dbReference type="PROSITE" id="PS50290"/>
    </source>
</evidence>
<dbReference type="GO" id="GO:0035267">
    <property type="term" value="C:NuA4 histone acetyltransferase complex"/>
    <property type="evidence" value="ECO:0007669"/>
    <property type="project" value="TreeGrafter"/>
</dbReference>
<dbReference type="InterPro" id="IPR011009">
    <property type="entry name" value="Kinase-like_dom_sf"/>
</dbReference>
<reference evidence="3 4" key="1">
    <citation type="submission" date="2020-02" db="EMBL/GenBank/DDBJ databases">
        <authorList>
            <person name="Ferguson B K."/>
        </authorList>
    </citation>
    <scope>NUCLEOTIDE SEQUENCE [LARGE SCALE GENOMIC DNA]</scope>
</reference>
<dbReference type="InterPro" id="IPR000403">
    <property type="entry name" value="PI3/4_kinase_cat_dom"/>
</dbReference>
<dbReference type="SUPFAM" id="SSF56112">
    <property type="entry name" value="Protein kinase-like (PK-like)"/>
    <property type="match status" value="1"/>
</dbReference>
<dbReference type="CDD" id="cd05163">
    <property type="entry name" value="PIKK_TRRAP"/>
    <property type="match status" value="1"/>
</dbReference>
<dbReference type="AlphaFoldDB" id="A0A6H5FY15"/>
<evidence type="ECO:0000256" key="1">
    <source>
        <dbReference type="SAM" id="MobiDB-lite"/>
    </source>
</evidence>
<organism evidence="3 4">
    <name type="scientific">Nesidiocoris tenuis</name>
    <dbReference type="NCBI Taxonomy" id="355587"/>
    <lineage>
        <taxon>Eukaryota</taxon>
        <taxon>Metazoa</taxon>
        <taxon>Ecdysozoa</taxon>
        <taxon>Arthropoda</taxon>
        <taxon>Hexapoda</taxon>
        <taxon>Insecta</taxon>
        <taxon>Pterygota</taxon>
        <taxon>Neoptera</taxon>
        <taxon>Paraneoptera</taxon>
        <taxon>Hemiptera</taxon>
        <taxon>Heteroptera</taxon>
        <taxon>Panheteroptera</taxon>
        <taxon>Cimicomorpha</taxon>
        <taxon>Miridae</taxon>
        <taxon>Dicyphina</taxon>
        <taxon>Nesidiocoris</taxon>
    </lineage>
</organism>
<protein>
    <recommendedName>
        <fullName evidence="2">PI3K/PI4K catalytic domain-containing protein</fullName>
    </recommendedName>
</protein>
<dbReference type="GO" id="GO:0006281">
    <property type="term" value="P:DNA repair"/>
    <property type="evidence" value="ECO:0007669"/>
    <property type="project" value="TreeGrafter"/>
</dbReference>
<dbReference type="PANTHER" id="PTHR11139:SF1">
    <property type="entry name" value="TRANSFORMATION_TRANSCRIPTION DOMAIN-ASSOCIATED PROTEIN"/>
    <property type="match status" value="1"/>
</dbReference>
<dbReference type="GO" id="GO:0005634">
    <property type="term" value="C:nucleus"/>
    <property type="evidence" value="ECO:0007669"/>
    <property type="project" value="TreeGrafter"/>
</dbReference>
<dbReference type="GO" id="GO:0000124">
    <property type="term" value="C:SAGA complex"/>
    <property type="evidence" value="ECO:0007669"/>
    <property type="project" value="TreeGrafter"/>
</dbReference>
<dbReference type="GO" id="GO:0006355">
    <property type="term" value="P:regulation of DNA-templated transcription"/>
    <property type="evidence" value="ECO:0007669"/>
    <property type="project" value="TreeGrafter"/>
</dbReference>
<keyword evidence="4" id="KW-1185">Reference proteome</keyword>
<dbReference type="InterPro" id="IPR003151">
    <property type="entry name" value="PIK-rel_kinase_FAT"/>
</dbReference>
<feature type="compositionally biased region" description="Basic and acidic residues" evidence="1">
    <location>
        <begin position="13"/>
        <end position="24"/>
    </location>
</feature>
<sequence length="678" mass="76938">MTDTIVVSCGNHNENKIKTSDPRVARGLSHSSGPSPREDEFVERYAGHCQNLEKSPARHIRRFESLERRVHLEAAPLSVHHQTRGRQTRTRHQHQCVRCSRICSGRRPGAIIHFGKIARKHNLTGVCLDALARIYTIPSVPVDDCFYNIRQRVKCHLQMAQVTGAKDLQEGFEVMETSDIGYFSKELTAEFLALKGMLLAQLGHISEAGNTFAVAVEKHDTLVKGWALWGDFLESQFIKSPNPDIGLGVSTITCFLYACKHQNESKSRKYLAKVRAKQLQRVTDAESIKASESMVSCTKIMHILRDTHPTVVLALEGFADQYSNVFNQCGVESFDQTLLRFYKSKLEDKGSIERRSRRSLLRSGRTVKEIRRFRCVSKESSAANADGATEKETSRRFLHMTVPRVVAWSTQMRLIEDNPASVSLLDIYKGACATLDVEYDSPVSKYYERLAGVQFTLQLSLTCFCEYVLHLTRLNPDMLYIHQDSGLLNVSYFKFDVEDPKGELNANRPVPFRLTPNIQELLTETSISGPLTASMIATAKCFVYPNFEVPSILRAILRDEMIFILKKRQEEKQRTVPTGEVKGEQIIKAVTRAVDSINARLNSLSHFDGTESKGIRTWQEVRVRRSDWAEARIRNPADTWSRGSHTRPGQHMVTRLGYETQPTRGHETAEKRPKTCYE</sequence>
<dbReference type="InterPro" id="IPR050517">
    <property type="entry name" value="DDR_Repair_Kinase"/>
</dbReference>
<dbReference type="Pfam" id="PF02259">
    <property type="entry name" value="FAT"/>
    <property type="match status" value="1"/>
</dbReference>
<accession>A0A6H5FY15</accession>
<dbReference type="Proteomes" id="UP000479000">
    <property type="component" value="Unassembled WGS sequence"/>
</dbReference>
<feature type="region of interest" description="Disordered" evidence="1">
    <location>
        <begin position="1"/>
        <end position="38"/>
    </location>
</feature>
<dbReference type="PANTHER" id="PTHR11139">
    <property type="entry name" value="ATAXIA TELANGIECTASIA MUTATED ATM -RELATED"/>
    <property type="match status" value="1"/>
</dbReference>
<gene>
    <name evidence="3" type="ORF">NTEN_LOCUS929</name>
</gene>
<dbReference type="EMBL" id="CADCXU010001685">
    <property type="protein sequence ID" value="CAA9994111.1"/>
    <property type="molecule type" value="Genomic_DNA"/>
</dbReference>
<name>A0A6H5FY15_9HEMI</name>